<evidence type="ECO:0000313" key="2">
    <source>
        <dbReference type="EMBL" id="KAF2289077.1"/>
    </source>
</evidence>
<proteinExistence type="predicted"/>
<organism evidence="2 3">
    <name type="scientific">Hevea brasiliensis</name>
    <name type="common">Para rubber tree</name>
    <name type="synonym">Siphonia brasiliensis</name>
    <dbReference type="NCBI Taxonomy" id="3981"/>
    <lineage>
        <taxon>Eukaryota</taxon>
        <taxon>Viridiplantae</taxon>
        <taxon>Streptophyta</taxon>
        <taxon>Embryophyta</taxon>
        <taxon>Tracheophyta</taxon>
        <taxon>Spermatophyta</taxon>
        <taxon>Magnoliopsida</taxon>
        <taxon>eudicotyledons</taxon>
        <taxon>Gunneridae</taxon>
        <taxon>Pentapetalae</taxon>
        <taxon>rosids</taxon>
        <taxon>fabids</taxon>
        <taxon>Malpighiales</taxon>
        <taxon>Euphorbiaceae</taxon>
        <taxon>Crotonoideae</taxon>
        <taxon>Micrandreae</taxon>
        <taxon>Hevea</taxon>
    </lineage>
</organism>
<dbReference type="EMBL" id="JAAGAX010000016">
    <property type="protein sequence ID" value="KAF2289077.1"/>
    <property type="molecule type" value="Genomic_DNA"/>
</dbReference>
<dbReference type="SUPFAM" id="SSF53098">
    <property type="entry name" value="Ribonuclease H-like"/>
    <property type="match status" value="1"/>
</dbReference>
<comment type="caution">
    <text evidence="2">The sequence shown here is derived from an EMBL/GenBank/DDBJ whole genome shotgun (WGS) entry which is preliminary data.</text>
</comment>
<name>A0A6A6KJW3_HEVBR</name>
<keyword evidence="3" id="KW-1185">Reference proteome</keyword>
<dbReference type="InterPro" id="IPR036397">
    <property type="entry name" value="RNaseH_sf"/>
</dbReference>
<protein>
    <recommendedName>
        <fullName evidence="1">Integrase catalytic domain-containing protein</fullName>
    </recommendedName>
</protein>
<dbReference type="PANTHER" id="PTHR47266">
    <property type="entry name" value="ENDONUCLEASE-RELATED"/>
    <property type="match status" value="1"/>
</dbReference>
<dbReference type="InterPro" id="IPR001584">
    <property type="entry name" value="Integrase_cat-core"/>
</dbReference>
<dbReference type="InterPro" id="IPR012337">
    <property type="entry name" value="RNaseH-like_sf"/>
</dbReference>
<dbReference type="InterPro" id="IPR052160">
    <property type="entry name" value="Gypsy_RT_Integrase-like"/>
</dbReference>
<dbReference type="Gene3D" id="3.30.420.10">
    <property type="entry name" value="Ribonuclease H-like superfamily/Ribonuclease H"/>
    <property type="match status" value="1"/>
</dbReference>
<dbReference type="AlphaFoldDB" id="A0A6A6KJW3"/>
<accession>A0A6A6KJW3</accession>
<dbReference type="PROSITE" id="PS50994">
    <property type="entry name" value="INTEGRASE"/>
    <property type="match status" value="1"/>
</dbReference>
<evidence type="ECO:0000259" key="1">
    <source>
        <dbReference type="PROSITE" id="PS50994"/>
    </source>
</evidence>
<gene>
    <name evidence="2" type="ORF">GH714_026410</name>
</gene>
<dbReference type="GO" id="GO:0015074">
    <property type="term" value="P:DNA integration"/>
    <property type="evidence" value="ECO:0007669"/>
    <property type="project" value="InterPro"/>
</dbReference>
<feature type="domain" description="Integrase catalytic" evidence="1">
    <location>
        <begin position="1"/>
        <end position="101"/>
    </location>
</feature>
<reference evidence="2 3" key="1">
    <citation type="journal article" date="2020" name="Mol. Plant">
        <title>The Chromosome-Based Rubber Tree Genome Provides New Insights into Spurge Genome Evolution and Rubber Biosynthesis.</title>
        <authorList>
            <person name="Liu J."/>
            <person name="Shi C."/>
            <person name="Shi C.C."/>
            <person name="Li W."/>
            <person name="Zhang Q.J."/>
            <person name="Zhang Y."/>
            <person name="Li K."/>
            <person name="Lu H.F."/>
            <person name="Shi C."/>
            <person name="Zhu S.T."/>
            <person name="Xiao Z.Y."/>
            <person name="Nan H."/>
            <person name="Yue Y."/>
            <person name="Zhu X.G."/>
            <person name="Wu Y."/>
            <person name="Hong X.N."/>
            <person name="Fan G.Y."/>
            <person name="Tong Y."/>
            <person name="Zhang D."/>
            <person name="Mao C.L."/>
            <person name="Liu Y.L."/>
            <person name="Hao S.J."/>
            <person name="Liu W.Q."/>
            <person name="Lv M.Q."/>
            <person name="Zhang H.B."/>
            <person name="Liu Y."/>
            <person name="Hu-Tang G.R."/>
            <person name="Wang J.P."/>
            <person name="Wang J.H."/>
            <person name="Sun Y.H."/>
            <person name="Ni S.B."/>
            <person name="Chen W.B."/>
            <person name="Zhang X.C."/>
            <person name="Jiao Y.N."/>
            <person name="Eichler E.E."/>
            <person name="Li G.H."/>
            <person name="Liu X."/>
            <person name="Gao L.Z."/>
        </authorList>
    </citation>
    <scope>NUCLEOTIDE SEQUENCE [LARGE SCALE GENOMIC DNA]</scope>
    <source>
        <strain evidence="3">cv. GT1</strain>
        <tissue evidence="2">Leaf</tissue>
    </source>
</reference>
<dbReference type="GO" id="GO:0003676">
    <property type="term" value="F:nucleic acid binding"/>
    <property type="evidence" value="ECO:0007669"/>
    <property type="project" value="InterPro"/>
</dbReference>
<evidence type="ECO:0000313" key="3">
    <source>
        <dbReference type="Proteomes" id="UP000467840"/>
    </source>
</evidence>
<sequence length="194" mass="22367">MGYDFKIAYKPGKTNAAADSLSRRDGELELQGTQLRMSTAYHPETDGQTEVLNRGLQTYLRCFISEQPKHWSKWLSWAEYWYNTSYHSAAMTPFEIVYGRPPPTLTQFLPGETKADAVAQNLSTRDELLRQLSYNLNRAQQRMVRAANKHRREVEYKKLGKKNELAGIEDSGNELSHWKVKQLEEIADEESHGN</sequence>
<dbReference type="Proteomes" id="UP000467840">
    <property type="component" value="Chromosome 8"/>
</dbReference>